<organism evidence="8 9">
    <name type="scientific">Urbifossiella limnaea</name>
    <dbReference type="NCBI Taxonomy" id="2528023"/>
    <lineage>
        <taxon>Bacteria</taxon>
        <taxon>Pseudomonadati</taxon>
        <taxon>Planctomycetota</taxon>
        <taxon>Planctomycetia</taxon>
        <taxon>Gemmatales</taxon>
        <taxon>Gemmataceae</taxon>
        <taxon>Urbifossiella</taxon>
    </lineage>
</organism>
<dbReference type="RefSeq" id="WP_145244054.1">
    <property type="nucleotide sequence ID" value="NZ_CP036273.1"/>
</dbReference>
<dbReference type="Pfam" id="PF00675">
    <property type="entry name" value="Peptidase_M16"/>
    <property type="match status" value="2"/>
</dbReference>
<evidence type="ECO:0000313" key="8">
    <source>
        <dbReference type="EMBL" id="QDU23838.1"/>
    </source>
</evidence>
<dbReference type="PANTHER" id="PTHR11851:SF49">
    <property type="entry name" value="MITOCHONDRIAL-PROCESSING PEPTIDASE SUBUNIT ALPHA"/>
    <property type="match status" value="1"/>
</dbReference>
<dbReference type="KEGG" id="uli:ETAA1_58460"/>
<dbReference type="Pfam" id="PF05193">
    <property type="entry name" value="Peptidase_M16_C"/>
    <property type="match status" value="2"/>
</dbReference>
<dbReference type="InterPro" id="IPR011249">
    <property type="entry name" value="Metalloenz_LuxS/M16"/>
</dbReference>
<feature type="domain" description="Peptidase M16 N-terminal" evidence="6">
    <location>
        <begin position="495"/>
        <end position="616"/>
    </location>
</feature>
<feature type="signal peptide" evidence="5">
    <location>
        <begin position="1"/>
        <end position="20"/>
    </location>
</feature>
<dbReference type="InterPro" id="IPR007863">
    <property type="entry name" value="Peptidase_M16_C"/>
</dbReference>
<sequence length="915" mass="97772" precursor="true">MRRAGLVCLLLVLAAPPAPAQEKVASVEGVTEYRLANGARVLLYPEPSRPTVTVNMTVLVGSRHEGYGESGMAHLLEHMVFKGTPRFPNVPKELRDHGASFNGTTNVDRTNYFETLPATDENLDFAIHLESDRLVNSFVKREDLVSEFTVVRNEFERGENSPAGVLGQRVHAAAYEWHNYGKSTIGNRSDIERVPIDNLQAFYKKYYQPDNCVLIVAGKFDEPKALALCQKYLGSIPRPERKLDATYTEEPPQDGERTVVLRRVGTVGAVAAAYHIPSASHPDWAPLSLMAGIISQSPNGRLHKALVESKLTTGAFARADNAHDPGLFFASAQTEAAQLDAARDTLLKVLESLGDVPFTADEVEKAKLRSKRNSEGLPANASGMAMALSSASALGDWRLLFVQRDRLAAVTVDDVNRVAKTYFPKHNRTVGVFIPETEPKRLAVPAAPPIATIVKDFKGGATVAAGEAFDPTPANLDARVKVIEDGGFKAGLLAKKNRGETVSLVLTLHYGNEDSLKGQEAAAGMLPRLMAAGTKKHDRQALREEMESLGVRISTGGGGGGGGKGGKGGGGAPGVPGQLTFSVEAKRDTLPKAIDLLGEILREPAFPADEFETMKRAGRAALAGSAGDPATLANNKLARALSSYPKGDVRYVPTLEESLARADALTLAQVRTLYETQVGASQVELAVVGDFDPDAAVAKVRGVLREWESKVPVRRIARDAPAARPGSKEDILTPDRANAVFLAAVAFPAKEGDADYAAMRLGNFILGGGTLSSRLGDRIRQKEGLSYGVTSAFTASARDPVASLTINAITNPQNIDKVEKAAVEELTKFLTDGPTSEELAGAQRAFLEAAKVGRTGDAAIAGQIASNLSLGRTFAHVAEAEKKIAELTPQAITAAFRRHVDPARLVIIRAGDFKK</sequence>
<feature type="region of interest" description="Disordered" evidence="4">
    <location>
        <begin position="551"/>
        <end position="575"/>
    </location>
</feature>
<evidence type="ECO:0000256" key="3">
    <source>
        <dbReference type="RuleBase" id="RU004447"/>
    </source>
</evidence>
<dbReference type="AlphaFoldDB" id="A0A517Y2B4"/>
<dbReference type="SUPFAM" id="SSF63411">
    <property type="entry name" value="LuxS/MPP-like metallohydrolase"/>
    <property type="match status" value="4"/>
</dbReference>
<evidence type="ECO:0000256" key="4">
    <source>
        <dbReference type="SAM" id="MobiDB-lite"/>
    </source>
</evidence>
<feature type="compositionally biased region" description="Gly residues" evidence="4">
    <location>
        <begin position="555"/>
        <end position="574"/>
    </location>
</feature>
<dbReference type="OrthoDB" id="9811314at2"/>
<evidence type="ECO:0000256" key="2">
    <source>
        <dbReference type="ARBA" id="ARBA00007261"/>
    </source>
</evidence>
<feature type="chain" id="PRO_5021753104" evidence="5">
    <location>
        <begin position="21"/>
        <end position="915"/>
    </location>
</feature>
<name>A0A517Y2B4_9BACT</name>
<dbReference type="Proteomes" id="UP000319576">
    <property type="component" value="Chromosome"/>
</dbReference>
<keyword evidence="9" id="KW-1185">Reference proteome</keyword>
<dbReference type="GO" id="GO:0004222">
    <property type="term" value="F:metalloendopeptidase activity"/>
    <property type="evidence" value="ECO:0007669"/>
    <property type="project" value="UniProtKB-EC"/>
</dbReference>
<evidence type="ECO:0000256" key="5">
    <source>
        <dbReference type="SAM" id="SignalP"/>
    </source>
</evidence>
<dbReference type="GO" id="GO:0046872">
    <property type="term" value="F:metal ion binding"/>
    <property type="evidence" value="ECO:0007669"/>
    <property type="project" value="InterPro"/>
</dbReference>
<comment type="cofactor">
    <cofactor evidence="1">
        <name>Zn(2+)</name>
        <dbReference type="ChEBI" id="CHEBI:29105"/>
    </cofactor>
</comment>
<feature type="domain" description="Peptidase M16 N-terminal" evidence="6">
    <location>
        <begin position="40"/>
        <end position="186"/>
    </location>
</feature>
<dbReference type="InterPro" id="IPR050361">
    <property type="entry name" value="MPP/UQCRC_Complex"/>
</dbReference>
<protein>
    <submittedName>
        <fullName evidence="8">Protease 3</fullName>
        <ecNumber evidence="8">3.4.24.55</ecNumber>
    </submittedName>
</protein>
<keyword evidence="8" id="KW-0645">Protease</keyword>
<dbReference type="Gene3D" id="3.30.830.10">
    <property type="entry name" value="Metalloenzyme, LuxS/M16 peptidase-like"/>
    <property type="match status" value="4"/>
</dbReference>
<proteinExistence type="inferred from homology"/>
<evidence type="ECO:0000256" key="1">
    <source>
        <dbReference type="ARBA" id="ARBA00001947"/>
    </source>
</evidence>
<dbReference type="InterPro" id="IPR011765">
    <property type="entry name" value="Pept_M16_N"/>
</dbReference>
<keyword evidence="5" id="KW-0732">Signal</keyword>
<dbReference type="GO" id="GO:0006508">
    <property type="term" value="P:proteolysis"/>
    <property type="evidence" value="ECO:0007669"/>
    <property type="project" value="UniProtKB-KW"/>
</dbReference>
<dbReference type="PROSITE" id="PS00143">
    <property type="entry name" value="INSULINASE"/>
    <property type="match status" value="1"/>
</dbReference>
<keyword evidence="8" id="KW-0378">Hydrolase</keyword>
<gene>
    <name evidence="8" type="primary">ptrA_2</name>
    <name evidence="8" type="ORF">ETAA1_58460</name>
</gene>
<feature type="domain" description="Peptidase M16 C-terminal" evidence="7">
    <location>
        <begin position="665"/>
        <end position="845"/>
    </location>
</feature>
<evidence type="ECO:0000259" key="6">
    <source>
        <dbReference type="Pfam" id="PF00675"/>
    </source>
</evidence>
<dbReference type="PANTHER" id="PTHR11851">
    <property type="entry name" value="METALLOPROTEASE"/>
    <property type="match status" value="1"/>
</dbReference>
<reference evidence="8 9" key="1">
    <citation type="submission" date="2019-02" db="EMBL/GenBank/DDBJ databases">
        <title>Deep-cultivation of Planctomycetes and their phenomic and genomic characterization uncovers novel biology.</title>
        <authorList>
            <person name="Wiegand S."/>
            <person name="Jogler M."/>
            <person name="Boedeker C."/>
            <person name="Pinto D."/>
            <person name="Vollmers J."/>
            <person name="Rivas-Marin E."/>
            <person name="Kohn T."/>
            <person name="Peeters S.H."/>
            <person name="Heuer A."/>
            <person name="Rast P."/>
            <person name="Oberbeckmann S."/>
            <person name="Bunk B."/>
            <person name="Jeske O."/>
            <person name="Meyerdierks A."/>
            <person name="Storesund J.E."/>
            <person name="Kallscheuer N."/>
            <person name="Luecker S."/>
            <person name="Lage O.M."/>
            <person name="Pohl T."/>
            <person name="Merkel B.J."/>
            <person name="Hornburger P."/>
            <person name="Mueller R.-W."/>
            <person name="Bruemmer F."/>
            <person name="Labrenz M."/>
            <person name="Spormann A.M."/>
            <person name="Op den Camp H."/>
            <person name="Overmann J."/>
            <person name="Amann R."/>
            <person name="Jetten M.S.M."/>
            <person name="Mascher T."/>
            <person name="Medema M.H."/>
            <person name="Devos D.P."/>
            <person name="Kaster A.-K."/>
            <person name="Ovreas L."/>
            <person name="Rohde M."/>
            <person name="Galperin M.Y."/>
            <person name="Jogler C."/>
        </authorList>
    </citation>
    <scope>NUCLEOTIDE SEQUENCE [LARGE SCALE GENOMIC DNA]</scope>
    <source>
        <strain evidence="8 9">ETA_A1</strain>
    </source>
</reference>
<evidence type="ECO:0000313" key="9">
    <source>
        <dbReference type="Proteomes" id="UP000319576"/>
    </source>
</evidence>
<dbReference type="InterPro" id="IPR001431">
    <property type="entry name" value="Pept_M16_Zn_BS"/>
</dbReference>
<feature type="domain" description="Peptidase M16 C-terminal" evidence="7">
    <location>
        <begin position="196"/>
        <end position="367"/>
    </location>
</feature>
<comment type="similarity">
    <text evidence="2 3">Belongs to the peptidase M16 family.</text>
</comment>
<accession>A0A517Y2B4</accession>
<dbReference type="EMBL" id="CP036273">
    <property type="protein sequence ID" value="QDU23838.1"/>
    <property type="molecule type" value="Genomic_DNA"/>
</dbReference>
<evidence type="ECO:0000259" key="7">
    <source>
        <dbReference type="Pfam" id="PF05193"/>
    </source>
</evidence>
<dbReference type="EC" id="3.4.24.55" evidence="8"/>